<feature type="short sequence motif" description="GXGXXG" evidence="4">
    <location>
        <begin position="35"/>
        <end position="40"/>
    </location>
</feature>
<feature type="active site" description="Nucleophile" evidence="4">
    <location>
        <position position="65"/>
    </location>
</feature>
<evidence type="ECO:0000256" key="2">
    <source>
        <dbReference type="ARBA" id="ARBA00022963"/>
    </source>
</evidence>
<reference evidence="6" key="1">
    <citation type="submission" date="2020-04" db="EMBL/GenBank/DDBJ databases">
        <title>Nitratireductor sp. nov. isolated from mangrove soil.</title>
        <authorList>
            <person name="Ye Y."/>
        </authorList>
    </citation>
    <scope>NUCLEOTIDE SEQUENCE</scope>
    <source>
        <strain evidence="6">SY7</strain>
    </source>
</reference>
<name>A0A5B8L7W3_9HYPH</name>
<dbReference type="PANTHER" id="PTHR14226">
    <property type="entry name" value="NEUROPATHY TARGET ESTERASE/SWISS CHEESE D.MELANOGASTER"/>
    <property type="match status" value="1"/>
</dbReference>
<dbReference type="AlphaFoldDB" id="A0A5B8L7W3"/>
<dbReference type="GO" id="GO:0016042">
    <property type="term" value="P:lipid catabolic process"/>
    <property type="evidence" value="ECO:0007669"/>
    <property type="project" value="UniProtKB-UniRule"/>
</dbReference>
<evidence type="ECO:0000259" key="5">
    <source>
        <dbReference type="PROSITE" id="PS51635"/>
    </source>
</evidence>
<evidence type="ECO:0000256" key="4">
    <source>
        <dbReference type="PROSITE-ProRule" id="PRU01161"/>
    </source>
</evidence>
<gene>
    <name evidence="6" type="ORF">FQ775_21825</name>
</gene>
<dbReference type="EMBL" id="CP042301">
    <property type="protein sequence ID" value="QDZ03468.1"/>
    <property type="molecule type" value="Genomic_DNA"/>
</dbReference>
<sequence length="361" mass="39594">MNSHAKVTRLSEALPAPSATPVVREPRTVNLALQGGGAHGAFTWGVLDRLLDEKNLSFEGVVATSAGAMNAAVLAYGLAEGGRTGAQKALTNFWRRVSHAAMFSPLQPSLLDRATGSRALENSPAFLAFDLVTRLMSPYQFNPLNLNPLRRVLEQSIDVDAIRAARCPIRLHICATNVRSGKVKVFGNDELSIDAIMASACLPFLFQAVEIDGEAYWDGGYMGNPAIFPLIYSCAAPDVLIVHINPIEREDVPRTATEILNRINEISFNSSLLREMRAIAFVTKLIDMDAAGTLDLKRVFVHGISDDEAMRKLSVSSKLNADWEALTDLRDRGRERADEWLRAHHDSIGRQSTVDIAARYL</sequence>
<dbReference type="PROSITE" id="PS51635">
    <property type="entry name" value="PNPLA"/>
    <property type="match status" value="1"/>
</dbReference>
<dbReference type="OrthoDB" id="9807112at2"/>
<evidence type="ECO:0000256" key="1">
    <source>
        <dbReference type="ARBA" id="ARBA00022801"/>
    </source>
</evidence>
<dbReference type="SUPFAM" id="SSF52151">
    <property type="entry name" value="FabD/lysophospholipase-like"/>
    <property type="match status" value="1"/>
</dbReference>
<dbReference type="Gene3D" id="3.40.1090.10">
    <property type="entry name" value="Cytosolic phospholipase A2 catalytic domain"/>
    <property type="match status" value="2"/>
</dbReference>
<keyword evidence="3 4" id="KW-0443">Lipid metabolism</keyword>
<dbReference type="GO" id="GO:0016787">
    <property type="term" value="F:hydrolase activity"/>
    <property type="evidence" value="ECO:0007669"/>
    <property type="project" value="UniProtKB-UniRule"/>
</dbReference>
<organism evidence="6 7">
    <name type="scientific">Nitratireductor mangrovi</name>
    <dbReference type="NCBI Taxonomy" id="2599600"/>
    <lineage>
        <taxon>Bacteria</taxon>
        <taxon>Pseudomonadati</taxon>
        <taxon>Pseudomonadota</taxon>
        <taxon>Alphaproteobacteria</taxon>
        <taxon>Hyphomicrobiales</taxon>
        <taxon>Phyllobacteriaceae</taxon>
        <taxon>Nitratireductor</taxon>
    </lineage>
</organism>
<keyword evidence="2 4" id="KW-0442">Lipid degradation</keyword>
<proteinExistence type="predicted"/>
<dbReference type="InterPro" id="IPR050301">
    <property type="entry name" value="NTE"/>
</dbReference>
<feature type="active site" description="Proton acceptor" evidence="4">
    <location>
        <position position="218"/>
    </location>
</feature>
<dbReference type="InterPro" id="IPR016035">
    <property type="entry name" value="Acyl_Trfase/lysoPLipase"/>
</dbReference>
<evidence type="ECO:0000256" key="3">
    <source>
        <dbReference type="ARBA" id="ARBA00023098"/>
    </source>
</evidence>
<dbReference type="Proteomes" id="UP000321389">
    <property type="component" value="Chromosome"/>
</dbReference>
<accession>A0A5B8L7W3</accession>
<dbReference type="KEGG" id="niy:FQ775_21825"/>
<feature type="short sequence motif" description="DGA/G" evidence="4">
    <location>
        <begin position="218"/>
        <end position="220"/>
    </location>
</feature>
<protein>
    <submittedName>
        <fullName evidence="6">Patatin-like phospholipase family protein</fullName>
    </submittedName>
</protein>
<keyword evidence="1 4" id="KW-0378">Hydrolase</keyword>
<dbReference type="InterPro" id="IPR002641">
    <property type="entry name" value="PNPLA_dom"/>
</dbReference>
<comment type="caution">
    <text evidence="4">Lacks conserved residue(s) required for the propagation of feature annotation.</text>
</comment>
<evidence type="ECO:0000313" key="7">
    <source>
        <dbReference type="Proteomes" id="UP000321389"/>
    </source>
</evidence>
<keyword evidence="7" id="KW-1185">Reference proteome</keyword>
<dbReference type="Pfam" id="PF01734">
    <property type="entry name" value="Patatin"/>
    <property type="match status" value="1"/>
</dbReference>
<feature type="domain" description="PNPLA" evidence="5">
    <location>
        <begin position="31"/>
        <end position="231"/>
    </location>
</feature>
<evidence type="ECO:0000313" key="6">
    <source>
        <dbReference type="EMBL" id="QDZ03468.1"/>
    </source>
</evidence>
<dbReference type="PANTHER" id="PTHR14226:SF78">
    <property type="entry name" value="SLR0060 PROTEIN"/>
    <property type="match status" value="1"/>
</dbReference>
<dbReference type="RefSeq" id="WP_146302101.1">
    <property type="nucleotide sequence ID" value="NZ_CP042301.2"/>
</dbReference>